<organism evidence="1 2">
    <name type="scientific">Euphydryas editha</name>
    <name type="common">Edith's checkerspot</name>
    <dbReference type="NCBI Taxonomy" id="104508"/>
    <lineage>
        <taxon>Eukaryota</taxon>
        <taxon>Metazoa</taxon>
        <taxon>Ecdysozoa</taxon>
        <taxon>Arthropoda</taxon>
        <taxon>Hexapoda</taxon>
        <taxon>Insecta</taxon>
        <taxon>Pterygota</taxon>
        <taxon>Neoptera</taxon>
        <taxon>Endopterygota</taxon>
        <taxon>Lepidoptera</taxon>
        <taxon>Glossata</taxon>
        <taxon>Ditrysia</taxon>
        <taxon>Papilionoidea</taxon>
        <taxon>Nymphalidae</taxon>
        <taxon>Nymphalinae</taxon>
        <taxon>Euphydryas</taxon>
    </lineage>
</organism>
<comment type="caution">
    <text evidence="1">The sequence shown here is derived from an EMBL/GenBank/DDBJ whole genome shotgun (WGS) entry which is preliminary data.</text>
</comment>
<accession>A0AAU9UFK6</accession>
<name>A0AAU9UFK6_EUPED</name>
<gene>
    <name evidence="1" type="ORF">EEDITHA_LOCUS11911</name>
</gene>
<dbReference type="Proteomes" id="UP001153954">
    <property type="component" value="Unassembled WGS sequence"/>
</dbReference>
<proteinExistence type="predicted"/>
<keyword evidence="2" id="KW-1185">Reference proteome</keyword>
<evidence type="ECO:0000313" key="2">
    <source>
        <dbReference type="Proteomes" id="UP001153954"/>
    </source>
</evidence>
<reference evidence="1" key="1">
    <citation type="submission" date="2022-03" db="EMBL/GenBank/DDBJ databases">
        <authorList>
            <person name="Tunstrom K."/>
        </authorList>
    </citation>
    <scope>NUCLEOTIDE SEQUENCE</scope>
</reference>
<dbReference type="EMBL" id="CAKOGL010000016">
    <property type="protein sequence ID" value="CAH2096592.1"/>
    <property type="molecule type" value="Genomic_DNA"/>
</dbReference>
<sequence>MKTTTDEEWFDEEYRKALDEKNRARLAYLEEDNDTNRHLYTTERSKCRKMTRKKKREVYLSKEKQPHEIFLPEDVEEQLDPPTLLEIKAVLKQLKTYKAPGIDAINSEMLKRGGPNRWLLEDRLHGLITTIWNVDRIPE</sequence>
<protein>
    <submittedName>
        <fullName evidence="1">Uncharacterized protein</fullName>
    </submittedName>
</protein>
<dbReference type="AlphaFoldDB" id="A0AAU9UFK6"/>
<evidence type="ECO:0000313" key="1">
    <source>
        <dbReference type="EMBL" id="CAH2096592.1"/>
    </source>
</evidence>